<keyword evidence="8" id="KW-1185">Reference proteome</keyword>
<gene>
    <name evidence="7" type="primary">phoP_1</name>
    <name evidence="7" type="ORF">ABG79_00621</name>
</gene>
<evidence type="ECO:0000256" key="4">
    <source>
        <dbReference type="PROSITE-ProRule" id="PRU00169"/>
    </source>
</evidence>
<dbReference type="Pfam" id="PF00990">
    <property type="entry name" value="GGDEF"/>
    <property type="match status" value="1"/>
</dbReference>
<dbReference type="GO" id="GO:0000160">
    <property type="term" value="P:phosphorelay signal transduction system"/>
    <property type="evidence" value="ECO:0007669"/>
    <property type="project" value="InterPro"/>
</dbReference>
<dbReference type="NCBIfam" id="TIGR00254">
    <property type="entry name" value="GGDEF"/>
    <property type="match status" value="1"/>
</dbReference>
<comment type="caution">
    <text evidence="7">The sequence shown here is derived from an EMBL/GenBank/DDBJ whole genome shotgun (WGS) entry which is preliminary data.</text>
</comment>
<dbReference type="CDD" id="cd01949">
    <property type="entry name" value="GGDEF"/>
    <property type="match status" value="1"/>
</dbReference>
<dbReference type="PROSITE" id="PS50110">
    <property type="entry name" value="RESPONSE_REGULATORY"/>
    <property type="match status" value="2"/>
</dbReference>
<dbReference type="SMART" id="SM00267">
    <property type="entry name" value="GGDEF"/>
    <property type="match status" value="1"/>
</dbReference>
<dbReference type="SUPFAM" id="SSF55073">
    <property type="entry name" value="Nucleotide cyclase"/>
    <property type="match status" value="1"/>
</dbReference>
<evidence type="ECO:0000313" key="8">
    <source>
        <dbReference type="Proteomes" id="UP000052015"/>
    </source>
</evidence>
<dbReference type="AlphaFoldDB" id="A0A0R3JWB7"/>
<dbReference type="Proteomes" id="UP000052015">
    <property type="component" value="Unassembled WGS sequence"/>
</dbReference>
<dbReference type="Gene3D" id="3.30.70.270">
    <property type="match status" value="1"/>
</dbReference>
<evidence type="ECO:0000313" key="7">
    <source>
        <dbReference type="EMBL" id="KRQ87816.1"/>
    </source>
</evidence>
<proteinExistence type="predicted"/>
<accession>A0A0R3JWB7</accession>
<dbReference type="OrthoDB" id="9784397at2"/>
<dbReference type="InterPro" id="IPR029787">
    <property type="entry name" value="Nucleotide_cyclase"/>
</dbReference>
<feature type="domain" description="Response regulatory" evidence="5">
    <location>
        <begin position="76"/>
        <end position="190"/>
    </location>
</feature>
<keyword evidence="2 4" id="KW-0597">Phosphoprotein</keyword>
<feature type="modified residue" description="4-aspartylphosphate" evidence="4">
    <location>
        <position position="418"/>
    </location>
</feature>
<feature type="modified residue" description="4-aspartylphosphate" evidence="4">
    <location>
        <position position="125"/>
    </location>
</feature>
<evidence type="ECO:0000256" key="3">
    <source>
        <dbReference type="ARBA" id="ARBA00024867"/>
    </source>
</evidence>
<feature type="domain" description="GGDEF" evidence="6">
    <location>
        <begin position="230"/>
        <end position="361"/>
    </location>
</feature>
<dbReference type="SMART" id="SM00448">
    <property type="entry name" value="REC"/>
    <property type="match status" value="1"/>
</dbReference>
<dbReference type="PANTHER" id="PTHR44591">
    <property type="entry name" value="STRESS RESPONSE REGULATOR PROTEIN 1"/>
    <property type="match status" value="1"/>
</dbReference>
<dbReference type="PROSITE" id="PS50887">
    <property type="entry name" value="GGDEF"/>
    <property type="match status" value="1"/>
</dbReference>
<dbReference type="EMBL" id="LKHP01000002">
    <property type="protein sequence ID" value="KRQ87816.1"/>
    <property type="molecule type" value="Genomic_DNA"/>
</dbReference>
<organism evidence="7 8">
    <name type="scientific">Caloramator mitchellensis</name>
    <dbReference type="NCBI Taxonomy" id="908809"/>
    <lineage>
        <taxon>Bacteria</taxon>
        <taxon>Bacillati</taxon>
        <taxon>Bacillota</taxon>
        <taxon>Clostridia</taxon>
        <taxon>Eubacteriales</taxon>
        <taxon>Clostridiaceae</taxon>
        <taxon>Caloramator</taxon>
    </lineage>
</organism>
<dbReference type="PANTHER" id="PTHR44591:SF3">
    <property type="entry name" value="RESPONSE REGULATORY DOMAIN-CONTAINING PROTEIN"/>
    <property type="match status" value="1"/>
</dbReference>
<protein>
    <recommendedName>
        <fullName evidence="1">Stage 0 sporulation protein A homolog</fullName>
    </recommendedName>
</protein>
<evidence type="ECO:0000259" key="6">
    <source>
        <dbReference type="PROSITE" id="PS50887"/>
    </source>
</evidence>
<dbReference type="CDD" id="cd00156">
    <property type="entry name" value="REC"/>
    <property type="match status" value="1"/>
</dbReference>
<evidence type="ECO:0000259" key="5">
    <source>
        <dbReference type="PROSITE" id="PS50110"/>
    </source>
</evidence>
<comment type="function">
    <text evidence="3">May play the central regulatory role in sporulation. It may be an element of the effector pathway responsible for the activation of sporulation genes in response to nutritional stress. Spo0A may act in concert with spo0H (a sigma factor) to control the expression of some genes that are critical to the sporulation process.</text>
</comment>
<dbReference type="Gene3D" id="3.40.50.2300">
    <property type="match status" value="2"/>
</dbReference>
<dbReference type="InterPro" id="IPR043128">
    <property type="entry name" value="Rev_trsase/Diguanyl_cyclase"/>
</dbReference>
<dbReference type="Pfam" id="PF00072">
    <property type="entry name" value="Response_reg"/>
    <property type="match status" value="1"/>
</dbReference>
<name>A0A0R3JWB7_CALMK</name>
<dbReference type="STRING" id="908809.ABG79_00621"/>
<dbReference type="SUPFAM" id="SSF52172">
    <property type="entry name" value="CheY-like"/>
    <property type="match status" value="2"/>
</dbReference>
<dbReference type="InterPro" id="IPR050595">
    <property type="entry name" value="Bact_response_regulator"/>
</dbReference>
<reference evidence="7 8" key="1">
    <citation type="submission" date="2015-09" db="EMBL/GenBank/DDBJ databases">
        <title>Draft genome sequence of a Caloramator mitchellensis, a moderate thermophile from the Great Artesian Basin of Australia.</title>
        <authorList>
            <person name="Patel B.K."/>
        </authorList>
    </citation>
    <scope>NUCLEOTIDE SEQUENCE [LARGE SCALE GENOMIC DNA]</scope>
    <source>
        <strain evidence="7 8">VF08</strain>
    </source>
</reference>
<dbReference type="InterPro" id="IPR000160">
    <property type="entry name" value="GGDEF_dom"/>
</dbReference>
<evidence type="ECO:0000256" key="1">
    <source>
        <dbReference type="ARBA" id="ARBA00018672"/>
    </source>
</evidence>
<dbReference type="InterPro" id="IPR001789">
    <property type="entry name" value="Sig_transdc_resp-reg_receiver"/>
</dbReference>
<dbReference type="InterPro" id="IPR011006">
    <property type="entry name" value="CheY-like_superfamily"/>
</dbReference>
<dbReference type="RefSeq" id="WP_057976987.1">
    <property type="nucleotide sequence ID" value="NZ_LKHP01000002.1"/>
</dbReference>
<evidence type="ECO:0000256" key="2">
    <source>
        <dbReference type="ARBA" id="ARBA00022553"/>
    </source>
</evidence>
<sequence length="484" mass="55816">MLKEIESLIERFEELSQQELKERIEELARIAEKNFLFEVQFILLKVMSEEIRKEEVLDRLRECKRLIEENFLKDDEFLFITNNPDEFKELIDSLKMEGFKVAVESYNADIVDYIYLRRPDVVLIDNDERNHGIFLINVLNEEELSSKVPIIIFGQCQRSEKINAELLGAIDCILKPFDSDDVFLKLKNIYRLSNAYIKNNIHDIFTGVYSRYHGEIISKKEFARLKEADGSMIFMLLDFDGMSKINLMVGKTVGNDILKDAADIFKKNVKDSDIIYRRNGDEFAFMFFNKNILEVLIITDKIQKDLENLSKKYKVRISISAGIAEFEKGMKNIDELIDAAKKSLAKAKLDEGGRIYTSRQINEYSKKKILFVDDDKIILAILTKRYSSKGYTVLTASSGEEGLNVFADNKDVNLIVSDFYMPGMTGDEFVKKIRETNKNVKIIVLSAHKSESHVQKALSAGADEYITKPFSPIELDIRIKKLLS</sequence>
<feature type="domain" description="Response regulatory" evidence="5">
    <location>
        <begin position="368"/>
        <end position="483"/>
    </location>
</feature>
<dbReference type="PATRIC" id="fig|908809.3.peg.624"/>